<dbReference type="NCBIfam" id="NF008292">
    <property type="entry name" value="PRK11072.1"/>
    <property type="match status" value="1"/>
</dbReference>
<dbReference type="FunFam" id="1.20.120.330:FF:000005">
    <property type="entry name" value="Bifunctional glutamine synthetase adenylyltransferase/adenylyl-removing enzyme"/>
    <property type="match status" value="1"/>
</dbReference>
<keyword evidence="6 7" id="KW-0511">Multifunctional enzyme</keyword>
<dbReference type="FunFam" id="3.30.460.10:FF:000009">
    <property type="entry name" value="Bifunctional glutamine synthetase adenylyltransferase/adenylyl-removing enzyme"/>
    <property type="match status" value="2"/>
</dbReference>
<comment type="cofactor">
    <cofactor evidence="7">
        <name>Mg(2+)</name>
        <dbReference type="ChEBI" id="CHEBI:18420"/>
    </cofactor>
</comment>
<dbReference type="InterPro" id="IPR043519">
    <property type="entry name" value="NT_sf"/>
</dbReference>
<dbReference type="GO" id="GO:0047388">
    <property type="term" value="F:[glutamine synthetase]-adenylyl-L-tyrosine phosphorylase activity"/>
    <property type="evidence" value="ECO:0007669"/>
    <property type="project" value="UniProtKB-EC"/>
</dbReference>
<evidence type="ECO:0000313" key="11">
    <source>
        <dbReference type="Proteomes" id="UP000317355"/>
    </source>
</evidence>
<evidence type="ECO:0000256" key="4">
    <source>
        <dbReference type="ARBA" id="ARBA00022840"/>
    </source>
</evidence>
<comment type="similarity">
    <text evidence="7">Belongs to the GlnE family.</text>
</comment>
<evidence type="ECO:0000256" key="7">
    <source>
        <dbReference type="HAMAP-Rule" id="MF_00802"/>
    </source>
</evidence>
<feature type="domain" description="PII-uridylyltransferase/Glutamine-synthetase adenylyltransferase" evidence="9">
    <location>
        <begin position="825"/>
        <end position="916"/>
    </location>
</feature>
<dbReference type="EC" id="2.7.7.42" evidence="7"/>
<dbReference type="Proteomes" id="UP000317355">
    <property type="component" value="Unassembled WGS sequence"/>
</dbReference>
<reference evidence="10 11" key="1">
    <citation type="submission" date="2019-07" db="EMBL/GenBank/DDBJ databases">
        <title>The pathways for chlorine oxyanion respiration interact through the shared metabolite chlorate.</title>
        <authorList>
            <person name="Barnum T.P."/>
            <person name="Cheng Y."/>
            <person name="Hill K.A."/>
            <person name="Lucas L.N."/>
            <person name="Carlson H.K."/>
            <person name="Coates J.D."/>
        </authorList>
    </citation>
    <scope>NUCLEOTIDE SEQUENCE [LARGE SCALE GENOMIC DNA]</scope>
    <source>
        <strain evidence="10">BK-3</strain>
    </source>
</reference>
<dbReference type="InterPro" id="IPR013546">
    <property type="entry name" value="PII_UdlTrfase/GS_AdlTrfase"/>
</dbReference>
<accession>A0A558DAR0</accession>
<dbReference type="PANTHER" id="PTHR30621">
    <property type="entry name" value="GLUTAMINE SYNTHETASE ADENYLYLTRANSFERASE"/>
    <property type="match status" value="1"/>
</dbReference>
<feature type="region of interest" description="Adenylyl removase" evidence="7">
    <location>
        <begin position="1"/>
        <end position="445"/>
    </location>
</feature>
<dbReference type="Gene3D" id="1.20.120.1510">
    <property type="match status" value="1"/>
</dbReference>
<dbReference type="GO" id="GO:0000287">
    <property type="term" value="F:magnesium ion binding"/>
    <property type="evidence" value="ECO:0007669"/>
    <property type="project" value="UniProtKB-UniRule"/>
</dbReference>
<evidence type="ECO:0000256" key="1">
    <source>
        <dbReference type="ARBA" id="ARBA00022679"/>
    </source>
</evidence>
<comment type="caution">
    <text evidence="10">The sequence shown here is derived from an EMBL/GenBank/DDBJ whole genome shotgun (WGS) entry which is preliminary data.</text>
</comment>
<name>A0A558DAR0_9GAMM</name>
<dbReference type="GO" id="GO:0008882">
    <property type="term" value="F:[glutamate-ammonia-ligase] adenylyltransferase activity"/>
    <property type="evidence" value="ECO:0007669"/>
    <property type="project" value="UniProtKB-UniRule"/>
</dbReference>
<evidence type="ECO:0000256" key="5">
    <source>
        <dbReference type="ARBA" id="ARBA00022842"/>
    </source>
</evidence>
<dbReference type="GO" id="GO:0000820">
    <property type="term" value="P:regulation of glutamine family amino acid metabolic process"/>
    <property type="evidence" value="ECO:0007669"/>
    <property type="project" value="UniProtKB-UniRule"/>
</dbReference>
<organism evidence="10 11">
    <name type="scientific">Sedimenticola thiotaurini</name>
    <dbReference type="NCBI Taxonomy" id="1543721"/>
    <lineage>
        <taxon>Bacteria</taxon>
        <taxon>Pseudomonadati</taxon>
        <taxon>Pseudomonadota</taxon>
        <taxon>Gammaproteobacteria</taxon>
        <taxon>Chromatiales</taxon>
        <taxon>Sedimenticolaceae</taxon>
        <taxon>Sedimenticola</taxon>
    </lineage>
</organism>
<keyword evidence="1 7" id="KW-0808">Transferase</keyword>
<keyword evidence="10" id="KW-0436">Ligase</keyword>
<proteinExistence type="inferred from homology"/>
<evidence type="ECO:0000256" key="2">
    <source>
        <dbReference type="ARBA" id="ARBA00022695"/>
    </source>
</evidence>
<keyword evidence="3 7" id="KW-0547">Nucleotide-binding</keyword>
<comment type="catalytic activity">
    <reaction evidence="7">
        <text>[glutamine synthetase]-L-tyrosine + ATP = [glutamine synthetase]-O(4)-(5'-adenylyl)-L-tyrosine + diphosphate</text>
        <dbReference type="Rhea" id="RHEA:18589"/>
        <dbReference type="Rhea" id="RHEA-COMP:10660"/>
        <dbReference type="Rhea" id="RHEA-COMP:10661"/>
        <dbReference type="ChEBI" id="CHEBI:30616"/>
        <dbReference type="ChEBI" id="CHEBI:33019"/>
        <dbReference type="ChEBI" id="CHEBI:46858"/>
        <dbReference type="ChEBI" id="CHEBI:83624"/>
        <dbReference type="EC" id="2.7.7.42"/>
    </reaction>
</comment>
<comment type="function">
    <text evidence="7">Involved in the regulation of glutamine synthetase GlnA, a key enzyme in the process to assimilate ammonia. When cellular nitrogen levels are high, the C-terminal adenylyl transferase (AT) inactivates GlnA by covalent transfer of an adenylyl group from ATP to specific tyrosine residue of GlnA, thus reducing its activity. Conversely, when nitrogen levels are low, the N-terminal adenylyl removase (AR) activates GlnA by removing the adenylyl group by phosphorolysis, increasing its activity. The regulatory region of GlnE binds the signal transduction protein PII (GlnB) which indicates the nitrogen status of the cell.</text>
</comment>
<dbReference type="AlphaFoldDB" id="A0A558DAR0"/>
<keyword evidence="5 7" id="KW-0460">Magnesium</keyword>
<keyword evidence="4 7" id="KW-0067">ATP-binding</keyword>
<dbReference type="Gene3D" id="3.30.460.10">
    <property type="entry name" value="Beta Polymerase, domain 2"/>
    <property type="match status" value="2"/>
</dbReference>
<feature type="region of interest" description="Adenylyl transferase" evidence="7">
    <location>
        <begin position="456"/>
        <end position="948"/>
    </location>
</feature>
<sequence length="948" mass="107586">MLPLLQPQEEANKRWCDWRSGSPVIAESLCSAKGFEQELLKVWEGSDFVVQCCVREPELLVRLQQSGQLSESYAEGDIASQLASILAEVTDEVGLQHHLRRFRNEQMVRIIWRDLSQRAPLAETLADLSGLADACVDQALRLLYGWAIEKQGVPRNEAGVQQSLVVLGMGKLGARELNLSSDIDLIFAYPEHGQTDGVRPVPNEQFFIRLCQQLIKALNSQTADGFVFRVDTRLRPFGDSGPMALSFDAMENYYQSHAREWERYAMIKARVVSGDVADAQEIMAMLKPFIYRRYLDYGAIESIRDMKRLISRELMRKGMAENVKLGPGGIREIEFIGQAFQLIRGGREPELQIRPILPVLEVLGEKQQLSLEEVEELTAAYAFLRLVENRIQAWKDKQTHLLPEDEVGRLRIARSMGYCDWDTFYGVLEQHRQKVQIHFDNVFALSEEVTTDSPLQAVWDQELDDDQAIELLESSGFLVGADAVAKLKEFKQGYACRSLGSRGRGRLEELMPMLLEQIAKADAPDVTLERILKILESITRRTAYLALLVENPTALAQLIKLAGISPWIAQQVARHPLLLDEMLDPRRLYRPLKKQRLEAELNTLLGSVDPEDLEQQMERMRQFTQSNLLRVAAADLTGNIPLMVVSDYLTEIAEVVTAKVLEQAWSLMTAKHGRPSCAIGTDTGFAVIGYGKLGGIELGYGSDLDMVFLHGNDNPNRMTDGERSIANDLFYARMGQRMIQMYTTRTPAGTLYEVDMRLRPNGNSGMLVSSLEAFEQYQSNEAWTWEHQALLRARPVAGDPAVIERFQQIRRTVLSRERDPQQLQKDVREMREKMRGALDKSNDQQFDIKQGSGGIADIEFMVQYGVLRWSSKHPDLLDWTDNIRLLESLARHHLFEGEVAERLADNYRALRAVYHRKALSELPGLVPNSELQTERGQVRALWQSLMEA</sequence>
<evidence type="ECO:0000259" key="8">
    <source>
        <dbReference type="Pfam" id="PF03710"/>
    </source>
</evidence>
<comment type="catalytic activity">
    <reaction evidence="7">
        <text>[glutamine synthetase]-O(4)-(5'-adenylyl)-L-tyrosine + phosphate = [glutamine synthetase]-L-tyrosine + ADP</text>
        <dbReference type="Rhea" id="RHEA:43716"/>
        <dbReference type="Rhea" id="RHEA-COMP:10660"/>
        <dbReference type="Rhea" id="RHEA-COMP:10661"/>
        <dbReference type="ChEBI" id="CHEBI:43474"/>
        <dbReference type="ChEBI" id="CHEBI:46858"/>
        <dbReference type="ChEBI" id="CHEBI:83624"/>
        <dbReference type="ChEBI" id="CHEBI:456216"/>
        <dbReference type="EC" id="2.7.7.89"/>
    </reaction>
</comment>
<dbReference type="GO" id="GO:0005829">
    <property type="term" value="C:cytosol"/>
    <property type="evidence" value="ECO:0007669"/>
    <property type="project" value="TreeGrafter"/>
</dbReference>
<dbReference type="InterPro" id="IPR023057">
    <property type="entry name" value="GlnE"/>
</dbReference>
<evidence type="ECO:0000256" key="6">
    <source>
        <dbReference type="ARBA" id="ARBA00023268"/>
    </source>
</evidence>
<dbReference type="SUPFAM" id="SSF81593">
    <property type="entry name" value="Nucleotidyltransferase substrate binding subunit/domain"/>
    <property type="match status" value="2"/>
</dbReference>
<dbReference type="SUPFAM" id="SSF81301">
    <property type="entry name" value="Nucleotidyltransferase"/>
    <property type="match status" value="2"/>
</dbReference>
<dbReference type="STRING" id="1543721.AAY24_11445"/>
<dbReference type="Gene3D" id="1.10.4050.10">
    <property type="entry name" value="Glutamine synthase adenylyltransferase GlnE"/>
    <property type="match status" value="1"/>
</dbReference>
<dbReference type="Pfam" id="PF08335">
    <property type="entry name" value="GlnD_UR_UTase"/>
    <property type="match status" value="2"/>
</dbReference>
<dbReference type="CDD" id="cd05401">
    <property type="entry name" value="NT_GlnE_GlnD_like"/>
    <property type="match status" value="2"/>
</dbReference>
<dbReference type="Pfam" id="PF03710">
    <property type="entry name" value="GlnE"/>
    <property type="match status" value="2"/>
</dbReference>
<gene>
    <name evidence="7 10" type="primary">glnE</name>
    <name evidence="10" type="ORF">FHK82_05220</name>
</gene>
<protein>
    <recommendedName>
        <fullName evidence="7">Bifunctional glutamine synthetase adenylyltransferase/adenylyl-removing enzyme</fullName>
    </recommendedName>
    <alternativeName>
        <fullName evidence="7">ATP:glutamine synthetase adenylyltransferase</fullName>
    </alternativeName>
    <alternativeName>
        <fullName evidence="7">ATase</fullName>
    </alternativeName>
    <domain>
        <recommendedName>
            <fullName evidence="7">Glutamine synthetase adenylyl-L-tyrosine phosphorylase</fullName>
            <ecNumber evidence="7">2.7.7.89</ecNumber>
        </recommendedName>
        <alternativeName>
            <fullName evidence="7">Adenylyl removase</fullName>
            <shortName evidence="7">AR</shortName>
            <shortName evidence="7">AT-N</shortName>
        </alternativeName>
    </domain>
    <domain>
        <recommendedName>
            <fullName evidence="7">Glutamine synthetase adenylyl transferase</fullName>
            <ecNumber evidence="7">2.7.7.42</ecNumber>
        </recommendedName>
        <alternativeName>
            <fullName evidence="7">Adenylyl transferase</fullName>
            <shortName evidence="7">AT</shortName>
            <shortName evidence="7">AT-C</shortName>
        </alternativeName>
    </domain>
</protein>
<dbReference type="Gene3D" id="1.20.120.330">
    <property type="entry name" value="Nucleotidyltransferases domain 2"/>
    <property type="match status" value="2"/>
</dbReference>
<feature type="domain" description="Glutamate-ammonia ligase adenylyltransferase repeated" evidence="8">
    <location>
        <begin position="37"/>
        <end position="277"/>
    </location>
</feature>
<dbReference type="HAMAP" id="MF_00802">
    <property type="entry name" value="GlnE"/>
    <property type="match status" value="1"/>
</dbReference>
<dbReference type="GO" id="GO:0016874">
    <property type="term" value="F:ligase activity"/>
    <property type="evidence" value="ECO:0007669"/>
    <property type="project" value="UniProtKB-KW"/>
</dbReference>
<dbReference type="GO" id="GO:0005524">
    <property type="term" value="F:ATP binding"/>
    <property type="evidence" value="ECO:0007669"/>
    <property type="project" value="UniProtKB-UniRule"/>
</dbReference>
<dbReference type="PANTHER" id="PTHR30621:SF0">
    <property type="entry name" value="BIFUNCTIONAL GLUTAMINE SYNTHETASE ADENYLYLTRANSFERASE_ADENYLYL-REMOVING ENZYME"/>
    <property type="match status" value="1"/>
</dbReference>
<dbReference type="EC" id="2.7.7.89" evidence="7"/>
<evidence type="ECO:0000256" key="3">
    <source>
        <dbReference type="ARBA" id="ARBA00022741"/>
    </source>
</evidence>
<evidence type="ECO:0000313" key="10">
    <source>
        <dbReference type="EMBL" id="TVT58115.1"/>
    </source>
</evidence>
<dbReference type="EMBL" id="VMRY01000010">
    <property type="protein sequence ID" value="TVT58115.1"/>
    <property type="molecule type" value="Genomic_DNA"/>
</dbReference>
<dbReference type="InterPro" id="IPR005190">
    <property type="entry name" value="GlnE_rpt_dom"/>
</dbReference>
<feature type="domain" description="Glutamate-ammonia ligase adenylyltransferase repeated" evidence="8">
    <location>
        <begin position="556"/>
        <end position="808"/>
    </location>
</feature>
<keyword evidence="2 7" id="KW-0548">Nucleotidyltransferase</keyword>
<evidence type="ECO:0000259" key="9">
    <source>
        <dbReference type="Pfam" id="PF08335"/>
    </source>
</evidence>
<feature type="domain" description="PII-uridylyltransferase/Glutamine-synthetase adenylyltransferase" evidence="9">
    <location>
        <begin position="304"/>
        <end position="443"/>
    </location>
</feature>